<gene>
    <name evidence="1" type="ORF">LCGC14_2739130</name>
</gene>
<organism evidence="1">
    <name type="scientific">marine sediment metagenome</name>
    <dbReference type="NCBI Taxonomy" id="412755"/>
    <lineage>
        <taxon>unclassified sequences</taxon>
        <taxon>metagenomes</taxon>
        <taxon>ecological metagenomes</taxon>
    </lineage>
</organism>
<accession>A0A0F8Z4Z4</accession>
<proteinExistence type="predicted"/>
<dbReference type="AlphaFoldDB" id="A0A0F8Z4Z4"/>
<name>A0A0F8Z4Z4_9ZZZZ</name>
<protein>
    <submittedName>
        <fullName evidence="1">Uncharacterized protein</fullName>
    </submittedName>
</protein>
<evidence type="ECO:0000313" key="1">
    <source>
        <dbReference type="EMBL" id="KKK88838.1"/>
    </source>
</evidence>
<comment type="caution">
    <text evidence="1">The sequence shown here is derived from an EMBL/GenBank/DDBJ whole genome shotgun (WGS) entry which is preliminary data.</text>
</comment>
<dbReference type="EMBL" id="LAZR01049782">
    <property type="protein sequence ID" value="KKK88838.1"/>
    <property type="molecule type" value="Genomic_DNA"/>
</dbReference>
<sequence length="80" mass="9872">MEGIRALDLAIGVYKELGYPMYDFLDNYKDSIENEYWYKYNKNNEKINITEQEYKEIEFKKKEKEYNSRTKCSRFEIMDI</sequence>
<reference evidence="1" key="1">
    <citation type="journal article" date="2015" name="Nature">
        <title>Complex archaea that bridge the gap between prokaryotes and eukaryotes.</title>
        <authorList>
            <person name="Spang A."/>
            <person name="Saw J.H."/>
            <person name="Jorgensen S.L."/>
            <person name="Zaremba-Niedzwiedzka K."/>
            <person name="Martijn J."/>
            <person name="Lind A.E."/>
            <person name="van Eijk R."/>
            <person name="Schleper C."/>
            <person name="Guy L."/>
            <person name="Ettema T.J."/>
        </authorList>
    </citation>
    <scope>NUCLEOTIDE SEQUENCE</scope>
</reference>